<organism evidence="1 2">
    <name type="scientific">Filimonas lacunae</name>
    <dbReference type="NCBI Taxonomy" id="477680"/>
    <lineage>
        <taxon>Bacteria</taxon>
        <taxon>Pseudomonadati</taxon>
        <taxon>Bacteroidota</taxon>
        <taxon>Chitinophagia</taxon>
        <taxon>Chitinophagales</taxon>
        <taxon>Chitinophagaceae</taxon>
        <taxon>Filimonas</taxon>
    </lineage>
</organism>
<proteinExistence type="predicted"/>
<evidence type="ECO:0000313" key="2">
    <source>
        <dbReference type="Proteomes" id="UP000186917"/>
    </source>
</evidence>
<protein>
    <submittedName>
        <fullName evidence="1">Uncharacterized protein</fullName>
    </submittedName>
</protein>
<gene>
    <name evidence="1" type="ORF">SAMN05421788_11550</name>
</gene>
<reference evidence="2" key="1">
    <citation type="submission" date="2017-01" db="EMBL/GenBank/DDBJ databases">
        <authorList>
            <person name="Varghese N."/>
            <person name="Submissions S."/>
        </authorList>
    </citation>
    <scope>NUCLEOTIDE SEQUENCE [LARGE SCALE GENOMIC DNA]</scope>
    <source>
        <strain evidence="2">DSM 21054</strain>
    </source>
</reference>
<evidence type="ECO:0000313" key="1">
    <source>
        <dbReference type="EMBL" id="SIT34223.1"/>
    </source>
</evidence>
<dbReference type="AlphaFoldDB" id="A0A1N7RGH0"/>
<accession>A0A1N7RGH0</accession>
<dbReference type="Proteomes" id="UP000186917">
    <property type="component" value="Unassembled WGS sequence"/>
</dbReference>
<keyword evidence="2" id="KW-1185">Reference proteome</keyword>
<sequence>MCNNYTNIERVKNMKRLFTKKIDNPPLYTVVLETLTHKNLKQKSISGTMENKKGHP</sequence>
<name>A0A1N7RGH0_9BACT</name>
<dbReference type="EMBL" id="FTOR01000015">
    <property type="protein sequence ID" value="SIT34223.1"/>
    <property type="molecule type" value="Genomic_DNA"/>
</dbReference>